<feature type="compositionally biased region" description="Basic and acidic residues" evidence="1">
    <location>
        <begin position="64"/>
        <end position="77"/>
    </location>
</feature>
<feature type="region of interest" description="Disordered" evidence="1">
    <location>
        <begin position="1"/>
        <end position="79"/>
    </location>
</feature>
<gene>
    <name evidence="2" type="ORF">K458DRAFT_211459</name>
</gene>
<feature type="region of interest" description="Disordered" evidence="1">
    <location>
        <begin position="91"/>
        <end position="130"/>
    </location>
</feature>
<feature type="compositionally biased region" description="Basic residues" evidence="1">
    <location>
        <begin position="1"/>
        <end position="23"/>
    </location>
</feature>
<accession>A0A6G1J838</accession>
<organism evidence="2 3">
    <name type="scientific">Lentithecium fluviatile CBS 122367</name>
    <dbReference type="NCBI Taxonomy" id="1168545"/>
    <lineage>
        <taxon>Eukaryota</taxon>
        <taxon>Fungi</taxon>
        <taxon>Dikarya</taxon>
        <taxon>Ascomycota</taxon>
        <taxon>Pezizomycotina</taxon>
        <taxon>Dothideomycetes</taxon>
        <taxon>Pleosporomycetidae</taxon>
        <taxon>Pleosporales</taxon>
        <taxon>Massarineae</taxon>
        <taxon>Lentitheciaceae</taxon>
        <taxon>Lentithecium</taxon>
    </lineage>
</organism>
<name>A0A6G1J838_9PLEO</name>
<protein>
    <submittedName>
        <fullName evidence="2">Uncharacterized protein</fullName>
    </submittedName>
</protein>
<feature type="compositionally biased region" description="Basic and acidic residues" evidence="1">
    <location>
        <begin position="108"/>
        <end position="130"/>
    </location>
</feature>
<proteinExistence type="predicted"/>
<dbReference type="EMBL" id="MU005577">
    <property type="protein sequence ID" value="KAF2686370.1"/>
    <property type="molecule type" value="Genomic_DNA"/>
</dbReference>
<reference evidence="2" key="1">
    <citation type="journal article" date="2020" name="Stud. Mycol.">
        <title>101 Dothideomycetes genomes: a test case for predicting lifestyles and emergence of pathogens.</title>
        <authorList>
            <person name="Haridas S."/>
            <person name="Albert R."/>
            <person name="Binder M."/>
            <person name="Bloem J."/>
            <person name="Labutti K."/>
            <person name="Salamov A."/>
            <person name="Andreopoulos B."/>
            <person name="Baker S."/>
            <person name="Barry K."/>
            <person name="Bills G."/>
            <person name="Bluhm B."/>
            <person name="Cannon C."/>
            <person name="Castanera R."/>
            <person name="Culley D."/>
            <person name="Daum C."/>
            <person name="Ezra D."/>
            <person name="Gonzalez J."/>
            <person name="Henrissat B."/>
            <person name="Kuo A."/>
            <person name="Liang C."/>
            <person name="Lipzen A."/>
            <person name="Lutzoni F."/>
            <person name="Magnuson J."/>
            <person name="Mondo S."/>
            <person name="Nolan M."/>
            <person name="Ohm R."/>
            <person name="Pangilinan J."/>
            <person name="Park H.-J."/>
            <person name="Ramirez L."/>
            <person name="Alfaro M."/>
            <person name="Sun H."/>
            <person name="Tritt A."/>
            <person name="Yoshinaga Y."/>
            <person name="Zwiers L.-H."/>
            <person name="Turgeon B."/>
            <person name="Goodwin S."/>
            <person name="Spatafora J."/>
            <person name="Crous P."/>
            <person name="Grigoriev I."/>
        </authorList>
    </citation>
    <scope>NUCLEOTIDE SEQUENCE</scope>
    <source>
        <strain evidence="2">CBS 122367</strain>
    </source>
</reference>
<evidence type="ECO:0000256" key="1">
    <source>
        <dbReference type="SAM" id="MobiDB-lite"/>
    </source>
</evidence>
<feature type="compositionally biased region" description="Polar residues" evidence="1">
    <location>
        <begin position="47"/>
        <end position="63"/>
    </location>
</feature>
<evidence type="ECO:0000313" key="3">
    <source>
        <dbReference type="Proteomes" id="UP000799291"/>
    </source>
</evidence>
<evidence type="ECO:0000313" key="2">
    <source>
        <dbReference type="EMBL" id="KAF2686370.1"/>
    </source>
</evidence>
<keyword evidence="3" id="KW-1185">Reference proteome</keyword>
<dbReference type="Proteomes" id="UP000799291">
    <property type="component" value="Unassembled WGS sequence"/>
</dbReference>
<sequence>MPKVHQQARRLQPPRRQKGRAQRQGKPNRSEKEIGPEAEGNGGKRNSPMQRCNIVQSLPLQNHQPEEKKKTPPEMYRKRCREKVCMPQKRYVDSKMVPKQHRQKCSRPKHETPNLGPKKAETTKKLPEAR</sequence>
<feature type="compositionally biased region" description="Basic residues" evidence="1">
    <location>
        <begin position="98"/>
        <end position="107"/>
    </location>
</feature>
<dbReference type="AlphaFoldDB" id="A0A6G1J838"/>